<gene>
    <name evidence="1" type="ORF">SAMN05421788_11068</name>
</gene>
<organism evidence="1 2">
    <name type="scientific">Filimonas lacunae</name>
    <dbReference type="NCBI Taxonomy" id="477680"/>
    <lineage>
        <taxon>Bacteria</taxon>
        <taxon>Pseudomonadati</taxon>
        <taxon>Bacteroidota</taxon>
        <taxon>Chitinophagia</taxon>
        <taxon>Chitinophagales</taxon>
        <taxon>Chitinophagaceae</taxon>
        <taxon>Filimonas</taxon>
    </lineage>
</organism>
<evidence type="ECO:0000313" key="1">
    <source>
        <dbReference type="EMBL" id="SIT31069.1"/>
    </source>
</evidence>
<dbReference type="EMBL" id="FTOR01000010">
    <property type="protein sequence ID" value="SIT31069.1"/>
    <property type="molecule type" value="Genomic_DNA"/>
</dbReference>
<dbReference type="AlphaFoldDB" id="A0A173M9Z9"/>
<evidence type="ECO:0000313" key="2">
    <source>
        <dbReference type="Proteomes" id="UP000186917"/>
    </source>
</evidence>
<sequence length="232" mass="25636">MMACNNQAGNNVKADSAATSAAAVVLPIDTVVLGDKVLLVYPLEKSAFLTEKQELYSDNYSDSTEQVALTRDSAWVTREADSLRFVVKNGNGGGFKNNDKTDGDDYVRYYYKGLLSDIGYYCVSAAYYESGETILVSQATGERVNVWDMPLISPDKKTFLCFSYDLVAGFVPNGIQLYTVNNGKAEQVADAELTRWGPGRMKWVDNKTLEGEYITLDSANNELIRPVKLVLQ</sequence>
<protein>
    <submittedName>
        <fullName evidence="1">Uncharacterized protein</fullName>
    </submittedName>
</protein>
<reference evidence="2" key="1">
    <citation type="submission" date="2017-01" db="EMBL/GenBank/DDBJ databases">
        <authorList>
            <person name="Varghese N."/>
            <person name="Submissions S."/>
        </authorList>
    </citation>
    <scope>NUCLEOTIDE SEQUENCE [LARGE SCALE GENOMIC DNA]</scope>
    <source>
        <strain evidence="2">DSM 21054</strain>
    </source>
</reference>
<dbReference type="Proteomes" id="UP000186917">
    <property type="component" value="Unassembled WGS sequence"/>
</dbReference>
<dbReference type="KEGG" id="fln:FLA_0328"/>
<name>A0A173M9Z9_9BACT</name>
<proteinExistence type="predicted"/>
<keyword evidence="2" id="KW-1185">Reference proteome</keyword>
<accession>A0A173M9Z9</accession>